<dbReference type="AlphaFoldDB" id="A0A1W2G9R3"/>
<name>A0A1W2G9R3_REIFA</name>
<protein>
    <submittedName>
        <fullName evidence="2">Uncharacterized protein</fullName>
    </submittedName>
</protein>
<organism evidence="2 3">
    <name type="scientific">Reichenbachiella faecimaris</name>
    <dbReference type="NCBI Taxonomy" id="692418"/>
    <lineage>
        <taxon>Bacteria</taxon>
        <taxon>Pseudomonadati</taxon>
        <taxon>Bacteroidota</taxon>
        <taxon>Cytophagia</taxon>
        <taxon>Cytophagales</taxon>
        <taxon>Reichenbachiellaceae</taxon>
        <taxon>Reichenbachiella</taxon>
    </lineage>
</organism>
<evidence type="ECO:0000313" key="3">
    <source>
        <dbReference type="Proteomes" id="UP000192472"/>
    </source>
</evidence>
<gene>
    <name evidence="2" type="ORF">SAMN04488029_1409</name>
</gene>
<proteinExistence type="predicted"/>
<accession>A0A1W2G9R3</accession>
<evidence type="ECO:0000256" key="1">
    <source>
        <dbReference type="SAM" id="SignalP"/>
    </source>
</evidence>
<dbReference type="Proteomes" id="UP000192472">
    <property type="component" value="Unassembled WGS sequence"/>
</dbReference>
<feature type="signal peptide" evidence="1">
    <location>
        <begin position="1"/>
        <end position="22"/>
    </location>
</feature>
<keyword evidence="1" id="KW-0732">Signal</keyword>
<reference evidence="2 3" key="1">
    <citation type="submission" date="2017-04" db="EMBL/GenBank/DDBJ databases">
        <authorList>
            <person name="Afonso C.L."/>
            <person name="Miller P.J."/>
            <person name="Scott M.A."/>
            <person name="Spackman E."/>
            <person name="Goraichik I."/>
            <person name="Dimitrov K.M."/>
            <person name="Suarez D.L."/>
            <person name="Swayne D.E."/>
        </authorList>
    </citation>
    <scope>NUCLEOTIDE SEQUENCE [LARGE SCALE GENOMIC DNA]</scope>
    <source>
        <strain evidence="2 3">DSM 26133</strain>
    </source>
</reference>
<dbReference type="EMBL" id="FWYF01000001">
    <property type="protein sequence ID" value="SMD33046.1"/>
    <property type="molecule type" value="Genomic_DNA"/>
</dbReference>
<feature type="chain" id="PRO_5012822859" evidence="1">
    <location>
        <begin position="23"/>
        <end position="55"/>
    </location>
</feature>
<dbReference type="STRING" id="692418.SAMN04488029_1409"/>
<dbReference type="RefSeq" id="WP_176214708.1">
    <property type="nucleotide sequence ID" value="NZ_FWYF01000001.1"/>
</dbReference>
<keyword evidence="3" id="KW-1185">Reference proteome</keyword>
<dbReference type="PROSITE" id="PS51257">
    <property type="entry name" value="PROKAR_LIPOPROTEIN"/>
    <property type="match status" value="1"/>
</dbReference>
<sequence length="55" mass="6210">MKNSLCLLFLISLLCSCGDAMDDIELKHTDEIQSENIPHDEYTNSIVDDLNGLIR</sequence>
<evidence type="ECO:0000313" key="2">
    <source>
        <dbReference type="EMBL" id="SMD33046.1"/>
    </source>
</evidence>